<dbReference type="EMBL" id="SFBE01000391">
    <property type="protein sequence ID" value="TRU43790.1"/>
    <property type="molecule type" value="Genomic_DNA"/>
</dbReference>
<protein>
    <submittedName>
        <fullName evidence="1">DUF3223 domain-containing protein</fullName>
    </submittedName>
</protein>
<name>A0A552FAR1_MICAE</name>
<organism evidence="1 2">
    <name type="scientific">Microcystis aeruginosa Ma_QC_Ch_20071001_S25D</name>
    <dbReference type="NCBI Taxonomy" id="2486250"/>
    <lineage>
        <taxon>Bacteria</taxon>
        <taxon>Bacillati</taxon>
        <taxon>Cyanobacteriota</taxon>
        <taxon>Cyanophyceae</taxon>
        <taxon>Oscillatoriophycideae</taxon>
        <taxon>Chroococcales</taxon>
        <taxon>Microcystaceae</taxon>
        <taxon>Microcystis</taxon>
    </lineage>
</organism>
<gene>
    <name evidence="1" type="ORF">EWV57_23700</name>
</gene>
<proteinExistence type="predicted"/>
<evidence type="ECO:0000313" key="1">
    <source>
        <dbReference type="EMBL" id="TRU43790.1"/>
    </source>
</evidence>
<evidence type="ECO:0000313" key="2">
    <source>
        <dbReference type="Proteomes" id="UP000316958"/>
    </source>
</evidence>
<dbReference type="AlphaFoldDB" id="A0A552FAR1"/>
<comment type="caution">
    <text evidence="1">The sequence shown here is derived from an EMBL/GenBank/DDBJ whole genome shotgun (WGS) entry which is preliminary data.</text>
</comment>
<reference evidence="1 2" key="1">
    <citation type="submission" date="2019-01" db="EMBL/GenBank/DDBJ databases">
        <title>Coherence of Microcystis species and biogeography revealed through population genomics.</title>
        <authorList>
            <person name="Perez-Carrascal O.M."/>
            <person name="Terrat Y."/>
            <person name="Giani A."/>
            <person name="Fortin N."/>
            <person name="Tromas N."/>
            <person name="Shapiro B.J."/>
        </authorList>
    </citation>
    <scope>NUCLEOTIDE SEQUENCE [LARGE SCALE GENOMIC DNA]</scope>
    <source>
        <strain evidence="1">Ma_QC_Ch_20071001_S25D</strain>
    </source>
</reference>
<dbReference type="PANTHER" id="PTHR33415">
    <property type="entry name" value="PROTEIN EMBRYO DEFECTIVE 514"/>
    <property type="match status" value="1"/>
</dbReference>
<dbReference type="PANTHER" id="PTHR33415:SF12">
    <property type="entry name" value="PROTEIN EMBRYO DEFECTIVE 514"/>
    <property type="match status" value="1"/>
</dbReference>
<dbReference type="Pfam" id="PF11523">
    <property type="entry name" value="DUF3223"/>
    <property type="match status" value="1"/>
</dbReference>
<dbReference type="Proteomes" id="UP000316958">
    <property type="component" value="Unassembled WGS sequence"/>
</dbReference>
<dbReference type="InterPro" id="IPR044673">
    <property type="entry name" value="DCL-like"/>
</dbReference>
<dbReference type="Gene3D" id="3.10.450.40">
    <property type="match status" value="1"/>
</dbReference>
<sequence>MPRSKPVQIGQRYWEYQKDALSFYKEILNSYEIGNQLTDEDFDDIFNLLKNHPRAGEKVGCGVSELYIGSDVYAGKCFHIKRTDGSIENFSYDKAVKGDPKPFTIFSKACRKAVESDVISVKESAFDGCDTIKCQETGIYIKMEEAHVDHRQPNTFSVIVDRFIEVNSIDIVNIQYDSIGQYGRQFIDDELANKFREYHKNKATLRIVTKDLNLRRSHMARVSLQKKDLKIQ</sequence>
<accession>A0A552FAR1</accession>